<keyword evidence="1" id="KW-0812">Transmembrane</keyword>
<evidence type="ECO:0000313" key="2">
    <source>
        <dbReference type="EMBL" id="VAX40083.1"/>
    </source>
</evidence>
<dbReference type="AlphaFoldDB" id="A0A3B1DTC3"/>
<feature type="transmembrane region" description="Helical" evidence="1">
    <location>
        <begin position="65"/>
        <end position="83"/>
    </location>
</feature>
<evidence type="ECO:0000256" key="1">
    <source>
        <dbReference type="SAM" id="Phobius"/>
    </source>
</evidence>
<protein>
    <submittedName>
        <fullName evidence="2">Uncharacterized protein</fullName>
    </submittedName>
</protein>
<gene>
    <name evidence="2" type="ORF">MNBD_PLANCTO02-638</name>
</gene>
<sequence length="189" mass="21037">MKICWQRSALYESLLEPVMSRSVLLTSAQKHWQLTAALTIWVCEFVFASVLFTRWRAGLFTVEPMFWFGAFVTFLLAVAAVIARRLAHQNSAVCGCCSSFQKRATIGADLLTILPPVICGIALLPLGFAISVSFLILLTLLLCVATFFVAESSHLKALYYLNVVMWGESVVVSANHLMPEDSRKEDSRK</sequence>
<accession>A0A3B1DTC3</accession>
<keyword evidence="1" id="KW-1133">Transmembrane helix</keyword>
<feature type="transmembrane region" description="Helical" evidence="1">
    <location>
        <begin position="130"/>
        <end position="150"/>
    </location>
</feature>
<feature type="non-terminal residue" evidence="2">
    <location>
        <position position="189"/>
    </location>
</feature>
<dbReference type="EMBL" id="UOGL01000399">
    <property type="protein sequence ID" value="VAX40083.1"/>
    <property type="molecule type" value="Genomic_DNA"/>
</dbReference>
<reference evidence="2" key="1">
    <citation type="submission" date="2018-06" db="EMBL/GenBank/DDBJ databases">
        <authorList>
            <person name="Zhirakovskaya E."/>
        </authorList>
    </citation>
    <scope>NUCLEOTIDE SEQUENCE</scope>
</reference>
<name>A0A3B1DTC3_9ZZZZ</name>
<proteinExistence type="predicted"/>
<organism evidence="2">
    <name type="scientific">hydrothermal vent metagenome</name>
    <dbReference type="NCBI Taxonomy" id="652676"/>
    <lineage>
        <taxon>unclassified sequences</taxon>
        <taxon>metagenomes</taxon>
        <taxon>ecological metagenomes</taxon>
    </lineage>
</organism>
<keyword evidence="1" id="KW-0472">Membrane</keyword>
<feature type="transmembrane region" description="Helical" evidence="1">
    <location>
        <begin position="34"/>
        <end position="53"/>
    </location>
</feature>
<feature type="transmembrane region" description="Helical" evidence="1">
    <location>
        <begin position="104"/>
        <end position="124"/>
    </location>
</feature>